<dbReference type="SMART" id="SM00276">
    <property type="entry name" value="GLECT"/>
    <property type="match status" value="2"/>
</dbReference>
<dbReference type="InterPro" id="IPR003961">
    <property type="entry name" value="FN3_dom"/>
</dbReference>
<name>A0AA88IPQ9_TACVA</name>
<dbReference type="SUPFAM" id="SSF49899">
    <property type="entry name" value="Concanavalin A-like lectins/glucanases"/>
    <property type="match status" value="2"/>
</dbReference>
<dbReference type="Gene3D" id="2.60.120.200">
    <property type="match status" value="2"/>
</dbReference>
<feature type="domain" description="Galectin" evidence="3">
    <location>
        <begin position="829"/>
        <end position="961"/>
    </location>
</feature>
<dbReference type="Pfam" id="PF21109">
    <property type="entry name" value="Stonustoxin_helical"/>
    <property type="match status" value="1"/>
</dbReference>
<reference evidence="4" key="1">
    <citation type="submission" date="2023-08" db="EMBL/GenBank/DDBJ databases">
        <title>Pelteobagrus vachellii genome.</title>
        <authorList>
            <person name="Liu H."/>
        </authorList>
    </citation>
    <scope>NUCLEOTIDE SEQUENCE</scope>
    <source>
        <strain evidence="4">PRFRI_2022a</strain>
        <tissue evidence="4">Muscle</tissue>
    </source>
</reference>
<keyword evidence="5" id="KW-1185">Reference proteome</keyword>
<evidence type="ECO:0000256" key="1">
    <source>
        <dbReference type="ARBA" id="ARBA00022734"/>
    </source>
</evidence>
<accession>A0AA88IPQ9</accession>
<sequence>MDTKIIEMAALGRALYPGMLYDCRNDSFIPGITLWDKNALRDDIDVHDQTKTFVKLAASDSVSDKANLLNVSASLKASFLGGLVEVGGSAKYLQDTKSSARQCRVTMQYSQTTKFEQLTMKELGNIAYPKVFEQKTATHVVTAVLYGASAFMLFDYSSSESENKQEIEGSLQAVVKKIPTISIEGQASLKLSSEEKKLAENINVTFYGDYELDENPTTYTEALRACKKLPGLLKDRNSKGVPVTVWLYPLTLLDSRAAKLVREISLSLVSKTESVLEDLAEAERKCNDLLRNRITASFPELNKSLEQFRELHSFYKIALQKSLVSILPNIRSGALENKALGDILTNHGMTPFTATNMSKWLDDITTQLNVLTSYTSALKDVTFVSSERLFNSILYDPNVDSVVSLTFTSLKSEDPYLVGVRSFVYSDALANFGQPITKAFSYPTTQPWFTSLDISSRMRQNLTLFTSFFKTNINNSRIKFVVASISDPSNPGTSIRLYQSSTLKDPKFQPVSKPAAPVVGTSDGKPLVTLSKSPTGETRQFIIEYRNTQPTDSANDLAMWKVITTPDENTSFAFSDLNPLQQYWVRYRAVGTLGMSEPSDYLQFSFSGMVDFTMSQWNLSMPSLINHVRTKIMTNMGFSRWSSSTIKSEVSNIINNPNLTYDGAIPGGMKVGTALYFQGTALKTGTSFEMNVRAGSWSSGDYTFFAYFKLGESMTFNTRRGPNWEASENVSSCPITKGSAFDMFFVVKQEGWEVNINGQKVYLFKHRLPVEKATTLGIYGDIVMNTMGTVSNWGNSTFGKELAPGISRTMLSNVQSDVPYPVSNPQKNYNGKLQVAVKPGLVFFFQGVVPSDFNCFAINFVVGSDIAFHFLAQSFGMTYNSCRSGNWENAIQIQGSPFVKGSAFDILFFINSTGYEIIVNGLPFSTFAHRMPVENVNFIQIKADVFMNNFSIIDVDKVNIKAKIPANV</sequence>
<dbReference type="Gene3D" id="2.60.40.10">
    <property type="entry name" value="Immunoglobulins"/>
    <property type="match status" value="1"/>
</dbReference>
<dbReference type="InterPro" id="IPR048997">
    <property type="entry name" value="Stonustoxin-like_helical"/>
</dbReference>
<dbReference type="InterPro" id="IPR040581">
    <property type="entry name" value="Thioredoxin_11"/>
</dbReference>
<dbReference type="CDD" id="cd00063">
    <property type="entry name" value="FN3"/>
    <property type="match status" value="1"/>
</dbReference>
<feature type="domain" description="Fibronectin type-III" evidence="2">
    <location>
        <begin position="513"/>
        <end position="610"/>
    </location>
</feature>
<dbReference type="GO" id="GO:0030246">
    <property type="term" value="F:carbohydrate binding"/>
    <property type="evidence" value="ECO:0007669"/>
    <property type="project" value="UniProtKB-KW"/>
</dbReference>
<dbReference type="Proteomes" id="UP001187315">
    <property type="component" value="Unassembled WGS sequence"/>
</dbReference>
<dbReference type="InterPro" id="IPR013320">
    <property type="entry name" value="ConA-like_dom_sf"/>
</dbReference>
<dbReference type="InterPro" id="IPR056072">
    <property type="entry name" value="SNTX_MACPF/CDC-like_dom"/>
</dbReference>
<dbReference type="AlphaFoldDB" id="A0AA88IPQ9"/>
<dbReference type="InterPro" id="IPR013783">
    <property type="entry name" value="Ig-like_fold"/>
</dbReference>
<dbReference type="Pfam" id="PF24674">
    <property type="entry name" value="MACPF_SNTX"/>
    <property type="match status" value="1"/>
</dbReference>
<dbReference type="SUPFAM" id="SSF49265">
    <property type="entry name" value="Fibronectin type III"/>
    <property type="match status" value="1"/>
</dbReference>
<dbReference type="EMBL" id="JAVHJS010000024">
    <property type="protein sequence ID" value="KAK2818099.1"/>
    <property type="molecule type" value="Genomic_DNA"/>
</dbReference>
<dbReference type="InterPro" id="IPR001079">
    <property type="entry name" value="Galectin_CRD"/>
</dbReference>
<dbReference type="SMART" id="SM00908">
    <property type="entry name" value="Gal-bind_lectin"/>
    <property type="match status" value="2"/>
</dbReference>
<feature type="domain" description="Galectin" evidence="3">
    <location>
        <begin position="661"/>
        <end position="790"/>
    </location>
</feature>
<evidence type="ECO:0000313" key="4">
    <source>
        <dbReference type="EMBL" id="KAK2818099.1"/>
    </source>
</evidence>
<dbReference type="PROSITE" id="PS50853">
    <property type="entry name" value="FN3"/>
    <property type="match status" value="1"/>
</dbReference>
<proteinExistence type="predicted"/>
<dbReference type="PANTHER" id="PTHR31594">
    <property type="entry name" value="AIG1-TYPE G DOMAIN-CONTAINING PROTEIN"/>
    <property type="match status" value="1"/>
</dbReference>
<keyword evidence="1" id="KW-0430">Lectin</keyword>
<organism evidence="4 5">
    <name type="scientific">Tachysurus vachellii</name>
    <name type="common">Darkbarbel catfish</name>
    <name type="synonym">Pelteobagrus vachellii</name>
    <dbReference type="NCBI Taxonomy" id="175792"/>
    <lineage>
        <taxon>Eukaryota</taxon>
        <taxon>Metazoa</taxon>
        <taxon>Chordata</taxon>
        <taxon>Craniata</taxon>
        <taxon>Vertebrata</taxon>
        <taxon>Euteleostomi</taxon>
        <taxon>Actinopterygii</taxon>
        <taxon>Neopterygii</taxon>
        <taxon>Teleostei</taxon>
        <taxon>Ostariophysi</taxon>
        <taxon>Siluriformes</taxon>
        <taxon>Bagridae</taxon>
        <taxon>Tachysurus</taxon>
    </lineage>
</organism>
<dbReference type="PROSITE" id="PS51304">
    <property type="entry name" value="GALECTIN"/>
    <property type="match status" value="2"/>
</dbReference>
<dbReference type="PANTHER" id="PTHR31594:SF11">
    <property type="entry name" value="NEOVERRUCOTOXIN SUBUNIT ALPHA-LIKE ISOFORM X1-RELATED"/>
    <property type="match status" value="1"/>
</dbReference>
<dbReference type="CDD" id="cd00070">
    <property type="entry name" value="GLECT"/>
    <property type="match status" value="2"/>
</dbReference>
<dbReference type="InterPro" id="IPR036116">
    <property type="entry name" value="FN3_sf"/>
</dbReference>
<protein>
    <submittedName>
        <fullName evidence="4">Uncharacterized protein</fullName>
    </submittedName>
</protein>
<gene>
    <name evidence="4" type="ORF">Q7C36_022032</name>
</gene>
<evidence type="ECO:0000313" key="5">
    <source>
        <dbReference type="Proteomes" id="UP001187315"/>
    </source>
</evidence>
<dbReference type="InterPro" id="IPR052090">
    <property type="entry name" value="Cytolytic_pore-forming_toxin"/>
</dbReference>
<evidence type="ECO:0000259" key="2">
    <source>
        <dbReference type="PROSITE" id="PS50853"/>
    </source>
</evidence>
<evidence type="ECO:0000259" key="3">
    <source>
        <dbReference type="PROSITE" id="PS51304"/>
    </source>
</evidence>
<dbReference type="Pfam" id="PF18078">
    <property type="entry name" value="Thioredoxin_11"/>
    <property type="match status" value="1"/>
</dbReference>
<dbReference type="Pfam" id="PF00337">
    <property type="entry name" value="Gal-bind_lectin"/>
    <property type="match status" value="2"/>
</dbReference>
<comment type="caution">
    <text evidence="4">The sequence shown here is derived from an EMBL/GenBank/DDBJ whole genome shotgun (WGS) entry which is preliminary data.</text>
</comment>